<dbReference type="InterPro" id="IPR016162">
    <property type="entry name" value="Ald_DH_N"/>
</dbReference>
<dbReference type="FunFam" id="3.40.605.10:FF:000005">
    <property type="entry name" value="Succinate-semialdehyde dehydrogenase I"/>
    <property type="match status" value="1"/>
</dbReference>
<feature type="domain" description="Aldehyde dehydrogenase" evidence="3">
    <location>
        <begin position="10"/>
        <end position="468"/>
    </location>
</feature>
<evidence type="ECO:0000256" key="2">
    <source>
        <dbReference type="ARBA" id="ARBA00023002"/>
    </source>
</evidence>
<dbReference type="InterPro" id="IPR016160">
    <property type="entry name" value="Ald_DH_CS_CYS"/>
</dbReference>
<dbReference type="SUPFAM" id="SSF53720">
    <property type="entry name" value="ALDH-like"/>
    <property type="match status" value="1"/>
</dbReference>
<keyword evidence="2 4" id="KW-0560">Oxidoreductase</keyword>
<evidence type="ECO:0000313" key="4">
    <source>
        <dbReference type="EMBL" id="KOO51612.1"/>
    </source>
</evidence>
<evidence type="ECO:0000259" key="3">
    <source>
        <dbReference type="Pfam" id="PF00171"/>
    </source>
</evidence>
<dbReference type="PROSITE" id="PS00070">
    <property type="entry name" value="ALDEHYDE_DEHYDR_CYS"/>
    <property type="match status" value="1"/>
</dbReference>
<dbReference type="InterPro" id="IPR015590">
    <property type="entry name" value="Aldehyde_DH_dom"/>
</dbReference>
<dbReference type="GeneID" id="301135241"/>
<dbReference type="Gene3D" id="3.40.605.10">
    <property type="entry name" value="Aldehyde Dehydrogenase, Chain A, domain 1"/>
    <property type="match status" value="1"/>
</dbReference>
<gene>
    <name evidence="4" type="primary">gabD</name>
    <name evidence="4" type="ORF">AMD00_03865</name>
</gene>
<name>A0A0M0LL40_9BACL</name>
<dbReference type="OrthoDB" id="9762913at2"/>
<dbReference type="InterPro" id="IPR050740">
    <property type="entry name" value="Aldehyde_DH_Superfamily"/>
</dbReference>
<keyword evidence="5" id="KW-1185">Reference proteome</keyword>
<dbReference type="InterPro" id="IPR016161">
    <property type="entry name" value="Ald_DH/histidinol_DH"/>
</dbReference>
<proteinExistence type="inferred from homology"/>
<dbReference type="FunFam" id="3.40.309.10:FF:000004">
    <property type="entry name" value="Succinate-semialdehyde dehydrogenase I"/>
    <property type="match status" value="1"/>
</dbReference>
<sequence length="477" mass="52334">MYINGKWLETERILEVKNPANGQMVDRVFLVGIEETKQAIESAKIAFPLWSALTGEQRSEYLQKIVNLLEEKKEHLAQTITKEMGKSIHNARYEVGNTIAFFKWYAEEARRVYGDIIPASAPNKRISVIKQPIGVVGAITPWNFPLSMAARKLGPALAVGCTVVLRPSREAPLSSLELFKVFDEAGLPKGVVNLVIGDSSDIVGELMASDTVRKISFTGSTEVGKKLIRQSADTVKRVSMELGGHAPFIVFEDADIDLAIEGTIASKFASTGQQCVCANRIYIHDSIYETFAQRFANKVASMVVGDGLNEDTQIGPMVNQEAVDKAHDHVTDATGKGARILCGGKVPTENDYENGHFYLPTVLADVSGEMKITFEETFGPIAPLIRFSTEEEVVEKANHTEYGLASYFYTNDLSRAHRVSEKLDYGMVGVNDPAPFAVQAPFGGVKQSGLGREGGRYGLEDYLETKLVSVAIRSENR</sequence>
<evidence type="ECO:0000313" key="5">
    <source>
        <dbReference type="Proteomes" id="UP000036867"/>
    </source>
</evidence>
<dbReference type="PANTHER" id="PTHR43353">
    <property type="entry name" value="SUCCINATE-SEMIALDEHYDE DEHYDROGENASE, MITOCHONDRIAL"/>
    <property type="match status" value="1"/>
</dbReference>
<dbReference type="FunFam" id="3.40.605.10:FF:000026">
    <property type="entry name" value="Aldehyde dehydrogenase, putative"/>
    <property type="match status" value="1"/>
</dbReference>
<dbReference type="PANTHER" id="PTHR43353:SF5">
    <property type="entry name" value="SUCCINATE-SEMIALDEHYDE DEHYDROGENASE, MITOCHONDRIAL"/>
    <property type="match status" value="1"/>
</dbReference>
<dbReference type="EC" id="1.2.1.16" evidence="4"/>
<dbReference type="GO" id="GO:0004777">
    <property type="term" value="F:succinate-semialdehyde dehydrogenase (NAD+) activity"/>
    <property type="evidence" value="ECO:0007669"/>
    <property type="project" value="TreeGrafter"/>
</dbReference>
<dbReference type="Proteomes" id="UP000036867">
    <property type="component" value="Unassembled WGS sequence"/>
</dbReference>
<dbReference type="PATRIC" id="fig|263475.3.peg.1158"/>
<organism evidence="4 5">
    <name type="scientific">Viridibacillus arvi</name>
    <dbReference type="NCBI Taxonomy" id="263475"/>
    <lineage>
        <taxon>Bacteria</taxon>
        <taxon>Bacillati</taxon>
        <taxon>Bacillota</taxon>
        <taxon>Bacilli</taxon>
        <taxon>Bacillales</taxon>
        <taxon>Caryophanaceae</taxon>
        <taxon>Viridibacillus</taxon>
    </lineage>
</organism>
<dbReference type="STRING" id="263475.AMD00_03865"/>
<protein>
    <submittedName>
        <fullName evidence="4">Succinate-semialdehyde dehydrogenase</fullName>
        <ecNumber evidence="4">1.2.1.16</ecNumber>
    </submittedName>
</protein>
<dbReference type="Pfam" id="PF00171">
    <property type="entry name" value="Aldedh"/>
    <property type="match status" value="1"/>
</dbReference>
<dbReference type="RefSeq" id="WP_053415758.1">
    <property type="nucleotide sequence ID" value="NZ_LILB01000001.1"/>
</dbReference>
<accession>A0A0M0LL40</accession>
<dbReference type="EMBL" id="LILB01000001">
    <property type="protein sequence ID" value="KOO51612.1"/>
    <property type="molecule type" value="Genomic_DNA"/>
</dbReference>
<dbReference type="AlphaFoldDB" id="A0A0M0LL40"/>
<comment type="similarity">
    <text evidence="1">Belongs to the aldehyde dehydrogenase family.</text>
</comment>
<comment type="caution">
    <text evidence="4">The sequence shown here is derived from an EMBL/GenBank/DDBJ whole genome shotgun (WGS) entry which is preliminary data.</text>
</comment>
<dbReference type="Gene3D" id="3.40.309.10">
    <property type="entry name" value="Aldehyde Dehydrogenase, Chain A, domain 2"/>
    <property type="match status" value="1"/>
</dbReference>
<dbReference type="GO" id="GO:0009450">
    <property type="term" value="P:gamma-aminobutyric acid catabolic process"/>
    <property type="evidence" value="ECO:0007669"/>
    <property type="project" value="TreeGrafter"/>
</dbReference>
<dbReference type="CDD" id="cd07103">
    <property type="entry name" value="ALDH_F5_SSADH_GabD"/>
    <property type="match status" value="1"/>
</dbReference>
<dbReference type="InterPro" id="IPR016163">
    <property type="entry name" value="Ald_DH_C"/>
</dbReference>
<reference evidence="5" key="1">
    <citation type="submission" date="2015-08" db="EMBL/GenBank/DDBJ databases">
        <title>Fjat-10028 dsm 16317.</title>
        <authorList>
            <person name="Liu B."/>
            <person name="Wang J."/>
            <person name="Zhu Y."/>
            <person name="Liu G."/>
            <person name="Chen Q."/>
            <person name="Chen Z."/>
            <person name="Lan J."/>
            <person name="Che J."/>
            <person name="Ge C."/>
            <person name="Shi H."/>
            <person name="Pan Z."/>
            <person name="Liu X."/>
        </authorList>
    </citation>
    <scope>NUCLEOTIDE SEQUENCE [LARGE SCALE GENOMIC DNA]</scope>
    <source>
        <strain evidence="5">DSM 16317</strain>
    </source>
</reference>
<evidence type="ECO:0000256" key="1">
    <source>
        <dbReference type="ARBA" id="ARBA00009986"/>
    </source>
</evidence>